<dbReference type="STRING" id="225849.swp_1394"/>
<keyword evidence="5 7" id="KW-0807">Transducer</keyword>
<dbReference type="Pfam" id="PF00015">
    <property type="entry name" value="MCPsignal"/>
    <property type="match status" value="1"/>
</dbReference>
<evidence type="ECO:0000256" key="7">
    <source>
        <dbReference type="PROSITE-ProRule" id="PRU00284"/>
    </source>
</evidence>
<dbReference type="GO" id="GO:0007165">
    <property type="term" value="P:signal transduction"/>
    <property type="evidence" value="ECO:0007669"/>
    <property type="project" value="UniProtKB-KW"/>
</dbReference>
<keyword evidence="3 8" id="KW-1133">Transmembrane helix</keyword>
<dbReference type="Proteomes" id="UP000000753">
    <property type="component" value="Chromosome"/>
</dbReference>
<dbReference type="Gene3D" id="1.10.287.950">
    <property type="entry name" value="Methyl-accepting chemotaxis protein"/>
    <property type="match status" value="1"/>
</dbReference>
<dbReference type="SMART" id="SM00283">
    <property type="entry name" value="MA"/>
    <property type="match status" value="1"/>
</dbReference>
<evidence type="ECO:0000256" key="8">
    <source>
        <dbReference type="SAM" id="Phobius"/>
    </source>
</evidence>
<protein>
    <submittedName>
        <fullName evidence="10">Histidine kinase, HAMP region:Bacterial chemotaxis sensory transducer</fullName>
    </submittedName>
</protein>
<sequence length="393" mass="42831">MQDNDDHKLQFKLIFPVVAVGLAALLLFILFADASISKWNVAMLLLGITFAQVIGSWYVIKNALSKRLARLRQYLALVVSTEEAPKQRLVDVSDDGLALITNNLSEFIEGLKDVLDKVRNDATIFRQGSEQLAEQMTLAESSVELSSGENEKITQSLSEIDTTAQELTGNAKELQSTSMKVNELLQTGTNDAIKNQTFMGDFTHGIESLVSELDVLHKDSQKIGNVLEVIKSIAEQTNLLALNAAIEAARAGEQGRGFAVVADEVRALAHRTQESTVEIQSIVEGLQGKTSSAVTAIGESQRVSQESLQQCQRVSQAFTDIGGAFQQLDTLTGNINDSIQGQQTSTSSINDRASEISRLSQDVHSNLKIIAEQAREQKSTSAQLDKILKRVCV</sequence>
<dbReference type="PRINTS" id="PR00260">
    <property type="entry name" value="CHEMTRNSDUCR"/>
</dbReference>
<evidence type="ECO:0000259" key="9">
    <source>
        <dbReference type="PROSITE" id="PS50111"/>
    </source>
</evidence>
<dbReference type="GO" id="GO:0006935">
    <property type="term" value="P:chemotaxis"/>
    <property type="evidence" value="ECO:0007669"/>
    <property type="project" value="InterPro"/>
</dbReference>
<dbReference type="InterPro" id="IPR004090">
    <property type="entry name" value="Chemotax_Me-accpt_rcpt"/>
</dbReference>
<evidence type="ECO:0000313" key="10">
    <source>
        <dbReference type="EMBL" id="ACJ28180.1"/>
    </source>
</evidence>
<evidence type="ECO:0000313" key="11">
    <source>
        <dbReference type="Proteomes" id="UP000000753"/>
    </source>
</evidence>
<gene>
    <name evidence="10" type="ordered locus">swp_1394</name>
</gene>
<keyword evidence="2 8" id="KW-0812">Transmembrane</keyword>
<evidence type="ECO:0000256" key="3">
    <source>
        <dbReference type="ARBA" id="ARBA00022989"/>
    </source>
</evidence>
<comment type="subcellular location">
    <subcellularLocation>
        <location evidence="1">Membrane</location>
        <topology evidence="1">Multi-pass membrane protein</topology>
    </subcellularLocation>
</comment>
<dbReference type="RefSeq" id="WP_020911558.1">
    <property type="nucleotide sequence ID" value="NC_011566.1"/>
</dbReference>
<accession>B8CJT3</accession>
<dbReference type="GO" id="GO:0004888">
    <property type="term" value="F:transmembrane signaling receptor activity"/>
    <property type="evidence" value="ECO:0007669"/>
    <property type="project" value="InterPro"/>
</dbReference>
<dbReference type="HOGENOM" id="CLU_000445_107_18_6"/>
<dbReference type="KEGG" id="swp:swp_1394"/>
<keyword evidence="4 8" id="KW-0472">Membrane</keyword>
<evidence type="ECO:0000256" key="4">
    <source>
        <dbReference type="ARBA" id="ARBA00023136"/>
    </source>
</evidence>
<dbReference type="PROSITE" id="PS50111">
    <property type="entry name" value="CHEMOTAXIS_TRANSDUC_2"/>
    <property type="match status" value="1"/>
</dbReference>
<proteinExistence type="inferred from homology"/>
<dbReference type="GO" id="GO:0016301">
    <property type="term" value="F:kinase activity"/>
    <property type="evidence" value="ECO:0007669"/>
    <property type="project" value="UniProtKB-KW"/>
</dbReference>
<comment type="similarity">
    <text evidence="6">Belongs to the methyl-accepting chemotaxis (MCP) protein family.</text>
</comment>
<feature type="domain" description="Methyl-accepting transducer" evidence="9">
    <location>
        <begin position="121"/>
        <end position="357"/>
    </location>
</feature>
<dbReference type="PANTHER" id="PTHR32089">
    <property type="entry name" value="METHYL-ACCEPTING CHEMOTAXIS PROTEIN MCPB"/>
    <property type="match status" value="1"/>
</dbReference>
<evidence type="ECO:0000256" key="1">
    <source>
        <dbReference type="ARBA" id="ARBA00004141"/>
    </source>
</evidence>
<name>B8CJT3_SHEPW</name>
<dbReference type="eggNOG" id="COG0840">
    <property type="taxonomic scope" value="Bacteria"/>
</dbReference>
<feature type="transmembrane region" description="Helical" evidence="8">
    <location>
        <begin position="39"/>
        <end position="60"/>
    </location>
</feature>
<keyword evidence="11" id="KW-1185">Reference proteome</keyword>
<dbReference type="PANTHER" id="PTHR32089:SF119">
    <property type="entry name" value="METHYL-ACCEPTING CHEMOTAXIS PROTEIN CTPL"/>
    <property type="match status" value="1"/>
</dbReference>
<organism evidence="10 11">
    <name type="scientific">Shewanella piezotolerans (strain WP3 / JCM 13877)</name>
    <dbReference type="NCBI Taxonomy" id="225849"/>
    <lineage>
        <taxon>Bacteria</taxon>
        <taxon>Pseudomonadati</taxon>
        <taxon>Pseudomonadota</taxon>
        <taxon>Gammaproteobacteria</taxon>
        <taxon>Alteromonadales</taxon>
        <taxon>Shewanellaceae</taxon>
        <taxon>Shewanella</taxon>
    </lineage>
</organism>
<dbReference type="SUPFAM" id="SSF58104">
    <property type="entry name" value="Methyl-accepting chemotaxis protein (MCP) signaling domain"/>
    <property type="match status" value="1"/>
</dbReference>
<reference evidence="10 11" key="1">
    <citation type="journal article" date="2008" name="PLoS ONE">
        <title>Environmental adaptation: genomic analysis of the piezotolerant and psychrotolerant deep-sea iron reducing bacterium Shewanella piezotolerans WP3.</title>
        <authorList>
            <person name="Wang F."/>
            <person name="Wang J."/>
            <person name="Jian H."/>
            <person name="Zhang B."/>
            <person name="Li S."/>
            <person name="Wang F."/>
            <person name="Zeng X."/>
            <person name="Gao L."/>
            <person name="Bartlett D.H."/>
            <person name="Yu J."/>
            <person name="Hu S."/>
            <person name="Xiao X."/>
        </authorList>
    </citation>
    <scope>NUCLEOTIDE SEQUENCE [LARGE SCALE GENOMIC DNA]</scope>
    <source>
        <strain evidence="11">WP3 / JCM 13877</strain>
    </source>
</reference>
<dbReference type="AlphaFoldDB" id="B8CJT3"/>
<dbReference type="GO" id="GO:0016020">
    <property type="term" value="C:membrane"/>
    <property type="evidence" value="ECO:0007669"/>
    <property type="project" value="UniProtKB-SubCell"/>
</dbReference>
<dbReference type="EMBL" id="CP000472">
    <property type="protein sequence ID" value="ACJ28180.1"/>
    <property type="molecule type" value="Genomic_DNA"/>
</dbReference>
<evidence type="ECO:0000256" key="2">
    <source>
        <dbReference type="ARBA" id="ARBA00022692"/>
    </source>
</evidence>
<dbReference type="InterPro" id="IPR004089">
    <property type="entry name" value="MCPsignal_dom"/>
</dbReference>
<feature type="transmembrane region" description="Helical" evidence="8">
    <location>
        <begin position="13"/>
        <end position="32"/>
    </location>
</feature>
<evidence type="ECO:0000256" key="6">
    <source>
        <dbReference type="ARBA" id="ARBA00029447"/>
    </source>
</evidence>
<keyword evidence="10" id="KW-0808">Transferase</keyword>
<evidence type="ECO:0000256" key="5">
    <source>
        <dbReference type="ARBA" id="ARBA00023224"/>
    </source>
</evidence>
<keyword evidence="10" id="KW-0418">Kinase</keyword>